<keyword evidence="3" id="KW-1185">Reference proteome</keyword>
<reference evidence="2" key="1">
    <citation type="submission" date="2023-01" db="EMBL/GenBank/DDBJ databases">
        <authorList>
            <person name="Van Ghelder C."/>
            <person name="Rancurel C."/>
        </authorList>
    </citation>
    <scope>NUCLEOTIDE SEQUENCE</scope>
    <source>
        <strain evidence="2">CNCM I-4278</strain>
    </source>
</reference>
<feature type="region of interest" description="Disordered" evidence="1">
    <location>
        <begin position="155"/>
        <end position="204"/>
    </location>
</feature>
<feature type="region of interest" description="Disordered" evidence="1">
    <location>
        <begin position="1"/>
        <end position="73"/>
    </location>
</feature>
<feature type="compositionally biased region" description="Basic and acidic residues" evidence="1">
    <location>
        <begin position="1"/>
        <end position="10"/>
    </location>
</feature>
<name>A0A9W4XI03_9PLEO</name>
<evidence type="ECO:0000256" key="1">
    <source>
        <dbReference type="SAM" id="MobiDB-lite"/>
    </source>
</evidence>
<sequence length="204" mass="22208">MSDFHRFPQRKEHHMPPNIRGEDESEIQMLTRLIEDLSYTLLSTSPPQPQSSTTSPSSSNTSSQHTSRRADPQSTTLCLVGRHPVPASAPTSSSSPDPDARFLAGVYRLHRSGLSKTLDYGPESGGSRVEALRRLLDVLEGEVGRGLERDKAVVMGKRGGKGGDEDGRIRAGFEERERERDRWGTAAGSGSSGGKKGLEGGRYF</sequence>
<evidence type="ECO:0000313" key="2">
    <source>
        <dbReference type="EMBL" id="CAI6332659.1"/>
    </source>
</evidence>
<dbReference type="Proteomes" id="UP001152607">
    <property type="component" value="Unassembled WGS sequence"/>
</dbReference>
<evidence type="ECO:0000313" key="3">
    <source>
        <dbReference type="Proteomes" id="UP001152607"/>
    </source>
</evidence>
<proteinExistence type="predicted"/>
<dbReference type="EMBL" id="CAOQHR010000003">
    <property type="protein sequence ID" value="CAI6332659.1"/>
    <property type="molecule type" value="Genomic_DNA"/>
</dbReference>
<feature type="compositionally biased region" description="Low complexity" evidence="1">
    <location>
        <begin position="50"/>
        <end position="65"/>
    </location>
</feature>
<comment type="caution">
    <text evidence="2">The sequence shown here is derived from an EMBL/GenBank/DDBJ whole genome shotgun (WGS) entry which is preliminary data.</text>
</comment>
<gene>
    <name evidence="2" type="ORF">PDIGIT_LOCUS5687</name>
</gene>
<accession>A0A9W4XI03</accession>
<dbReference type="AlphaFoldDB" id="A0A9W4XI03"/>
<feature type="compositionally biased region" description="Basic and acidic residues" evidence="1">
    <location>
        <begin position="161"/>
        <end position="183"/>
    </location>
</feature>
<protein>
    <submittedName>
        <fullName evidence="2">Uncharacterized protein</fullName>
    </submittedName>
</protein>
<dbReference type="OrthoDB" id="3692424at2759"/>
<organism evidence="2 3">
    <name type="scientific">Periconia digitata</name>
    <dbReference type="NCBI Taxonomy" id="1303443"/>
    <lineage>
        <taxon>Eukaryota</taxon>
        <taxon>Fungi</taxon>
        <taxon>Dikarya</taxon>
        <taxon>Ascomycota</taxon>
        <taxon>Pezizomycotina</taxon>
        <taxon>Dothideomycetes</taxon>
        <taxon>Pleosporomycetidae</taxon>
        <taxon>Pleosporales</taxon>
        <taxon>Massarineae</taxon>
        <taxon>Periconiaceae</taxon>
        <taxon>Periconia</taxon>
    </lineage>
</organism>